<comment type="caution">
    <text evidence="1">The sequence shown here is derived from an EMBL/GenBank/DDBJ whole genome shotgun (WGS) entry which is preliminary data.</text>
</comment>
<protein>
    <submittedName>
        <fullName evidence="1">Uncharacterized protein</fullName>
    </submittedName>
</protein>
<gene>
    <name evidence="1" type="ORF">LSAT_V11C400164220</name>
</gene>
<organism evidence="1 2">
    <name type="scientific">Lactuca sativa</name>
    <name type="common">Garden lettuce</name>
    <dbReference type="NCBI Taxonomy" id="4236"/>
    <lineage>
        <taxon>Eukaryota</taxon>
        <taxon>Viridiplantae</taxon>
        <taxon>Streptophyta</taxon>
        <taxon>Embryophyta</taxon>
        <taxon>Tracheophyta</taxon>
        <taxon>Spermatophyta</taxon>
        <taxon>Magnoliopsida</taxon>
        <taxon>eudicotyledons</taxon>
        <taxon>Gunneridae</taxon>
        <taxon>Pentapetalae</taxon>
        <taxon>asterids</taxon>
        <taxon>campanulids</taxon>
        <taxon>Asterales</taxon>
        <taxon>Asteraceae</taxon>
        <taxon>Cichorioideae</taxon>
        <taxon>Cichorieae</taxon>
        <taxon>Lactucinae</taxon>
        <taxon>Lactuca</taxon>
    </lineage>
</organism>
<evidence type="ECO:0000313" key="1">
    <source>
        <dbReference type="EMBL" id="KAJ0211746.1"/>
    </source>
</evidence>
<proteinExistence type="predicted"/>
<evidence type="ECO:0000313" key="2">
    <source>
        <dbReference type="Proteomes" id="UP000235145"/>
    </source>
</evidence>
<reference evidence="1 2" key="1">
    <citation type="journal article" date="2017" name="Nat. Commun.">
        <title>Genome assembly with in vitro proximity ligation data and whole-genome triplication in lettuce.</title>
        <authorList>
            <person name="Reyes-Chin-Wo S."/>
            <person name="Wang Z."/>
            <person name="Yang X."/>
            <person name="Kozik A."/>
            <person name="Arikit S."/>
            <person name="Song C."/>
            <person name="Xia L."/>
            <person name="Froenicke L."/>
            <person name="Lavelle D.O."/>
            <person name="Truco M.J."/>
            <person name="Xia R."/>
            <person name="Zhu S."/>
            <person name="Xu C."/>
            <person name="Xu H."/>
            <person name="Xu X."/>
            <person name="Cox K."/>
            <person name="Korf I."/>
            <person name="Meyers B.C."/>
            <person name="Michelmore R.W."/>
        </authorList>
    </citation>
    <scope>NUCLEOTIDE SEQUENCE [LARGE SCALE GENOMIC DNA]</scope>
    <source>
        <strain evidence="2">cv. Salinas</strain>
        <tissue evidence="1">Seedlings</tissue>
    </source>
</reference>
<name>A0A9R1XG62_LACSA</name>
<accession>A0A9R1XG62</accession>
<sequence length="88" mass="9757">MEIEDSFVYRAPNSSESKHLKRLLACLIPLEGDSYRVENKLGCLGRGDQTKKNTVDLELLILTRLYWLSSPNGGGGLEMGLIPFGFLA</sequence>
<dbReference type="EMBL" id="NBSK02000004">
    <property type="protein sequence ID" value="KAJ0211746.1"/>
    <property type="molecule type" value="Genomic_DNA"/>
</dbReference>
<keyword evidence="2" id="KW-1185">Reference proteome</keyword>
<dbReference type="Proteomes" id="UP000235145">
    <property type="component" value="Unassembled WGS sequence"/>
</dbReference>
<dbReference type="AlphaFoldDB" id="A0A9R1XG62"/>